<dbReference type="Proteomes" id="UP000307378">
    <property type="component" value="Unassembled WGS sequence"/>
</dbReference>
<dbReference type="AlphaFoldDB" id="A0A4S8PNY7"/>
<dbReference type="PROSITE" id="PS00687">
    <property type="entry name" value="ALDEHYDE_DEHYDR_GLU"/>
    <property type="match status" value="1"/>
</dbReference>
<dbReference type="Pfam" id="PF00171">
    <property type="entry name" value="Aldedh"/>
    <property type="match status" value="1"/>
</dbReference>
<dbReference type="SUPFAM" id="SSF53720">
    <property type="entry name" value="ALDH-like"/>
    <property type="match status" value="1"/>
</dbReference>
<keyword evidence="2 4" id="KW-0560">Oxidoreductase</keyword>
<comment type="similarity">
    <text evidence="1 4">Belongs to the aldehyde dehydrogenase family.</text>
</comment>
<evidence type="ECO:0000256" key="4">
    <source>
        <dbReference type="RuleBase" id="RU003345"/>
    </source>
</evidence>
<evidence type="ECO:0000256" key="2">
    <source>
        <dbReference type="ARBA" id="ARBA00023002"/>
    </source>
</evidence>
<dbReference type="RefSeq" id="WP_136542820.1">
    <property type="nucleotide sequence ID" value="NZ_STGU01000014.1"/>
</dbReference>
<dbReference type="GO" id="GO:0016620">
    <property type="term" value="F:oxidoreductase activity, acting on the aldehyde or oxo group of donors, NAD or NADP as acceptor"/>
    <property type="evidence" value="ECO:0007669"/>
    <property type="project" value="InterPro"/>
</dbReference>
<dbReference type="Gene3D" id="3.40.605.10">
    <property type="entry name" value="Aldehyde Dehydrogenase, Chain A, domain 1"/>
    <property type="match status" value="1"/>
</dbReference>
<dbReference type="InterPro" id="IPR029510">
    <property type="entry name" value="Ald_DH_CS_GLU"/>
</dbReference>
<dbReference type="InterPro" id="IPR016161">
    <property type="entry name" value="Ald_DH/histidinol_DH"/>
</dbReference>
<evidence type="ECO:0000259" key="5">
    <source>
        <dbReference type="Pfam" id="PF00171"/>
    </source>
</evidence>
<sequence>MTMIQCISPIDGSVYAERPAMSLEAATEAVARARKAQKAWARRPLEDRVQLVLKGVARLNEMSDEVVPELAHMMGRPVRYGGEYKGFNERSNYVAAIAADSLAPLVVEASDKFERRIEREPHGVVFVIAPWNYPYMTAINTIAPALMAGNTVVIKHATQTLLVGERMVRAFVEAGVPDDVFINLFLDHQTTSALIAAGNFNFINFTGSVEGGRSIERAAAGTFAGLGLELGGKDPGYVMEDADLDAAVDTLMDGATYNSGQCCCGIERVYVHESLYDAFVEKSVAWVSNYKLGNPLDPETTLGPMANKRFAKVVREQIADAVSKGAKALVDPKLFPADDGGAYIMPQILVNVDHSMAFMKDETFGPAVGIMKVKSDEQALELMNDSPYGLTASLWTQDSERAARIGREIETGTVFMNRADYLDPALCWTGVKETGKGGSLSVLGFQNLTRPKSYHLKKVTK</sequence>
<organism evidence="6 7">
    <name type="scientific">Rhizobium rosettiformans W3</name>
    <dbReference type="NCBI Taxonomy" id="538378"/>
    <lineage>
        <taxon>Bacteria</taxon>
        <taxon>Pseudomonadati</taxon>
        <taxon>Pseudomonadota</taxon>
        <taxon>Alphaproteobacteria</taxon>
        <taxon>Hyphomicrobiales</taxon>
        <taxon>Rhizobiaceae</taxon>
        <taxon>Rhizobium/Agrobacterium group</taxon>
        <taxon>Rhizobium</taxon>
    </lineage>
</organism>
<dbReference type="CDD" id="cd07102">
    <property type="entry name" value="ALDH_EDX86601"/>
    <property type="match status" value="1"/>
</dbReference>
<proteinExistence type="inferred from homology"/>
<name>A0A4S8PNY7_9HYPH</name>
<evidence type="ECO:0000313" key="7">
    <source>
        <dbReference type="Proteomes" id="UP000307378"/>
    </source>
</evidence>
<dbReference type="PANTHER" id="PTHR11699">
    <property type="entry name" value="ALDEHYDE DEHYDROGENASE-RELATED"/>
    <property type="match status" value="1"/>
</dbReference>
<dbReference type="EMBL" id="STGU01000014">
    <property type="protein sequence ID" value="THV32648.1"/>
    <property type="molecule type" value="Genomic_DNA"/>
</dbReference>
<dbReference type="FunFam" id="3.40.309.10:FF:000009">
    <property type="entry name" value="Aldehyde dehydrogenase A"/>
    <property type="match status" value="1"/>
</dbReference>
<evidence type="ECO:0000256" key="3">
    <source>
        <dbReference type="PROSITE-ProRule" id="PRU10007"/>
    </source>
</evidence>
<gene>
    <name evidence="6" type="ORF">FAA86_20055</name>
</gene>
<feature type="active site" evidence="3">
    <location>
        <position position="229"/>
    </location>
</feature>
<accession>A0A4S8PNY7</accession>
<evidence type="ECO:0000256" key="1">
    <source>
        <dbReference type="ARBA" id="ARBA00009986"/>
    </source>
</evidence>
<dbReference type="InterPro" id="IPR015590">
    <property type="entry name" value="Aldehyde_DH_dom"/>
</dbReference>
<dbReference type="InterPro" id="IPR016162">
    <property type="entry name" value="Ald_DH_N"/>
</dbReference>
<dbReference type="InterPro" id="IPR016163">
    <property type="entry name" value="Ald_DH_C"/>
</dbReference>
<feature type="domain" description="Aldehyde dehydrogenase" evidence="5">
    <location>
        <begin position="4"/>
        <end position="453"/>
    </location>
</feature>
<reference evidence="6 7" key="1">
    <citation type="submission" date="2019-04" db="EMBL/GenBank/DDBJ databases">
        <title>genome sequence of strain W3.</title>
        <authorList>
            <person name="Gao J."/>
            <person name="Sun J."/>
        </authorList>
    </citation>
    <scope>NUCLEOTIDE SEQUENCE [LARGE SCALE GENOMIC DNA]</scope>
    <source>
        <strain evidence="6 7">W3</strain>
    </source>
</reference>
<protein>
    <submittedName>
        <fullName evidence="6">Aldehyde dehydrogenase family protein</fullName>
    </submittedName>
</protein>
<comment type="caution">
    <text evidence="6">The sequence shown here is derived from an EMBL/GenBank/DDBJ whole genome shotgun (WGS) entry which is preliminary data.</text>
</comment>
<evidence type="ECO:0000313" key="6">
    <source>
        <dbReference type="EMBL" id="THV32648.1"/>
    </source>
</evidence>
<dbReference type="Gene3D" id="3.40.309.10">
    <property type="entry name" value="Aldehyde Dehydrogenase, Chain A, domain 2"/>
    <property type="match status" value="1"/>
</dbReference>